<organism evidence="1 2">
    <name type="scientific">Lacticaseibacillus suilingensis</name>
    <dbReference type="NCBI Taxonomy" id="2799577"/>
    <lineage>
        <taxon>Bacteria</taxon>
        <taxon>Bacillati</taxon>
        <taxon>Bacillota</taxon>
        <taxon>Bacilli</taxon>
        <taxon>Lactobacillales</taxon>
        <taxon>Lactobacillaceae</taxon>
        <taxon>Lacticaseibacillus</taxon>
    </lineage>
</organism>
<evidence type="ECO:0000313" key="2">
    <source>
        <dbReference type="Proteomes" id="UP001597199"/>
    </source>
</evidence>
<evidence type="ECO:0000313" key="1">
    <source>
        <dbReference type="EMBL" id="MFD1398686.1"/>
    </source>
</evidence>
<comment type="caution">
    <text evidence="1">The sequence shown here is derived from an EMBL/GenBank/DDBJ whole genome shotgun (WGS) entry which is preliminary data.</text>
</comment>
<sequence length="237" mass="26738">MGLLPENKRKPPMDTPRTFFIWGATMSGKSYLAERFPNPFFINTDDNAEKAGLPNFQLKNVMNRDGSIKSSVIDQIDELMLELQTANKGFETVVIDTIEDTVDLIEQAIITENKVQTLGDMGYGKGFALQKQIVTGMILTLRALPLNVVFVSRLDDSSLDGQGNTIERPALKTKWYNIVNGNSDITIRTRRIGHNYSRAMTDKRKDYVRDQITDQKILHILDNVPGVFPRTAKTTNK</sequence>
<dbReference type="RefSeq" id="WP_204119802.1">
    <property type="nucleotide sequence ID" value="NZ_BOLV01000029.1"/>
</dbReference>
<keyword evidence="2" id="KW-1185">Reference proteome</keyword>
<accession>A0ABW4BFF1</accession>
<proteinExistence type="predicted"/>
<dbReference type="Proteomes" id="UP001597199">
    <property type="component" value="Unassembled WGS sequence"/>
</dbReference>
<gene>
    <name evidence="1" type="ORF">ACFQ41_05145</name>
</gene>
<dbReference type="EMBL" id="JBHTOA010000022">
    <property type="protein sequence ID" value="MFD1398686.1"/>
    <property type="molecule type" value="Genomic_DNA"/>
</dbReference>
<dbReference type="Pfam" id="PF13479">
    <property type="entry name" value="AAA_24"/>
    <property type="match status" value="1"/>
</dbReference>
<name>A0ABW4BFF1_9LACO</name>
<reference evidence="2" key="1">
    <citation type="journal article" date="2019" name="Int. J. Syst. Evol. Microbiol.">
        <title>The Global Catalogue of Microorganisms (GCM) 10K type strain sequencing project: providing services to taxonomists for standard genome sequencing and annotation.</title>
        <authorList>
            <consortium name="The Broad Institute Genomics Platform"/>
            <consortium name="The Broad Institute Genome Sequencing Center for Infectious Disease"/>
            <person name="Wu L."/>
            <person name="Ma J."/>
        </authorList>
    </citation>
    <scope>NUCLEOTIDE SEQUENCE [LARGE SCALE GENOMIC DNA]</scope>
    <source>
        <strain evidence="2">CCM 9110</strain>
    </source>
</reference>
<protein>
    <submittedName>
        <fullName evidence="1">AAA family ATPase</fullName>
    </submittedName>
</protein>